<dbReference type="Gene3D" id="3.30.70.2970">
    <property type="entry name" value="Protein of unknown function (DUF541), domain 2"/>
    <property type="match status" value="1"/>
</dbReference>
<dbReference type="PANTHER" id="PTHR34387">
    <property type="entry name" value="SLR1258 PROTEIN"/>
    <property type="match status" value="1"/>
</dbReference>
<keyword evidence="3" id="KW-1185">Reference proteome</keyword>
<dbReference type="Gene3D" id="3.30.110.170">
    <property type="entry name" value="Protein of unknown function (DUF541), domain 1"/>
    <property type="match status" value="1"/>
</dbReference>
<keyword evidence="1" id="KW-0732">Signal</keyword>
<dbReference type="InterPro" id="IPR052022">
    <property type="entry name" value="26kDa_periplasmic_antigen"/>
</dbReference>
<dbReference type="PANTHER" id="PTHR34387:SF2">
    <property type="entry name" value="SLR1258 PROTEIN"/>
    <property type="match status" value="1"/>
</dbReference>
<organism evidence="2 3">
    <name type="scientific">Spirosoma terrae</name>
    <dbReference type="NCBI Taxonomy" id="1968276"/>
    <lineage>
        <taxon>Bacteria</taxon>
        <taxon>Pseudomonadati</taxon>
        <taxon>Bacteroidota</taxon>
        <taxon>Cytophagia</taxon>
        <taxon>Cytophagales</taxon>
        <taxon>Cytophagaceae</taxon>
        <taxon>Spirosoma</taxon>
    </lineage>
</organism>
<dbReference type="RefSeq" id="WP_163947187.1">
    <property type="nucleotide sequence ID" value="NZ_JAAFZH010000004.1"/>
</dbReference>
<evidence type="ECO:0000256" key="1">
    <source>
        <dbReference type="SAM" id="SignalP"/>
    </source>
</evidence>
<evidence type="ECO:0000313" key="3">
    <source>
        <dbReference type="Proteomes" id="UP000474175"/>
    </source>
</evidence>
<reference evidence="2 3" key="1">
    <citation type="submission" date="2020-02" db="EMBL/GenBank/DDBJ databases">
        <title>Draft genome sequence of two Spirosoma agri KCTC 52727 and Spirosoma terrae KCTC 52035.</title>
        <authorList>
            <person name="Rojas J."/>
            <person name="Ambika Manirajan B."/>
            <person name="Suarez C."/>
            <person name="Ratering S."/>
            <person name="Schnell S."/>
        </authorList>
    </citation>
    <scope>NUCLEOTIDE SEQUENCE [LARGE SCALE GENOMIC DNA]</scope>
    <source>
        <strain evidence="2 3">KCTC 52035</strain>
    </source>
</reference>
<proteinExistence type="predicted"/>
<comment type="caution">
    <text evidence="2">The sequence shown here is derived from an EMBL/GenBank/DDBJ whole genome shotgun (WGS) entry which is preliminary data.</text>
</comment>
<dbReference type="Pfam" id="PF04402">
    <property type="entry name" value="SIMPL"/>
    <property type="match status" value="1"/>
</dbReference>
<dbReference type="InterPro" id="IPR007497">
    <property type="entry name" value="SIMPL/DUF541"/>
</dbReference>
<dbReference type="GO" id="GO:0006974">
    <property type="term" value="P:DNA damage response"/>
    <property type="evidence" value="ECO:0007669"/>
    <property type="project" value="TreeGrafter"/>
</dbReference>
<gene>
    <name evidence="2" type="ORF">GK108_10725</name>
</gene>
<dbReference type="Proteomes" id="UP000474175">
    <property type="component" value="Unassembled WGS sequence"/>
</dbReference>
<sequence>MRLIYVPFLLLLAIGYCTSLSAQATNNHLTVLGEASEEVMADQATLNINLSFSDEKDITMVYEQHKAARERILAMLTELKVPAKDIQTQLLLVRKERDFSMGNPPSDKFKGFQRVLIKFGDLKRYADIQQHIASNGFTDVATTFSLSNQRDIELRLFEQAVVNAQRKADRLAKAVSRSIKGIVRLGDTDENEVISTLRATTMLSYMNSYQTDRPINAVQQTFRLNAVVKVVYELN</sequence>
<dbReference type="AlphaFoldDB" id="A0A6L9L484"/>
<dbReference type="EMBL" id="JAAFZH010000004">
    <property type="protein sequence ID" value="NDU95346.1"/>
    <property type="molecule type" value="Genomic_DNA"/>
</dbReference>
<accession>A0A6L9L484</accession>
<name>A0A6L9L484_9BACT</name>
<feature type="chain" id="PRO_5027038269" evidence="1">
    <location>
        <begin position="25"/>
        <end position="235"/>
    </location>
</feature>
<evidence type="ECO:0000313" key="2">
    <source>
        <dbReference type="EMBL" id="NDU95346.1"/>
    </source>
</evidence>
<protein>
    <submittedName>
        <fullName evidence="2">SIMPL domain-containing protein</fullName>
    </submittedName>
</protein>
<feature type="signal peptide" evidence="1">
    <location>
        <begin position="1"/>
        <end position="24"/>
    </location>
</feature>